<organism evidence="2 3">
    <name type="scientific">Siculibacillus lacustris</name>
    <dbReference type="NCBI Taxonomy" id="1549641"/>
    <lineage>
        <taxon>Bacteria</taxon>
        <taxon>Pseudomonadati</taxon>
        <taxon>Pseudomonadota</taxon>
        <taxon>Alphaproteobacteria</taxon>
        <taxon>Hyphomicrobiales</taxon>
        <taxon>Ancalomicrobiaceae</taxon>
        <taxon>Siculibacillus</taxon>
    </lineage>
</organism>
<dbReference type="PANTHER" id="PTHR35177">
    <property type="entry name" value="HYDROGENASE MATURATION FACTOR HYBG"/>
    <property type="match status" value="1"/>
</dbReference>
<dbReference type="NCBIfam" id="TIGR00074">
    <property type="entry name" value="hypC_hupF"/>
    <property type="match status" value="1"/>
</dbReference>
<gene>
    <name evidence="2" type="ORF">EYW49_05005</name>
</gene>
<dbReference type="SUPFAM" id="SSF159127">
    <property type="entry name" value="HupF/HypC-like"/>
    <property type="match status" value="1"/>
</dbReference>
<comment type="similarity">
    <text evidence="1">Belongs to the HupF/HypC family.</text>
</comment>
<comment type="caution">
    <text evidence="2">The sequence shown here is derived from an EMBL/GenBank/DDBJ whole genome shotgun (WGS) entry which is preliminary data.</text>
</comment>
<reference evidence="2 3" key="1">
    <citation type="submission" date="2019-02" db="EMBL/GenBank/DDBJ databases">
        <title>Siculibacillus lacustris gen. nov., sp. nov., a new rosette-forming bacterium isolated from a freshwater crater lake (Lake St. Ana, Romania).</title>
        <authorList>
            <person name="Felfoldi T."/>
            <person name="Marton Z."/>
            <person name="Szabo A."/>
            <person name="Mentes A."/>
            <person name="Boka K."/>
            <person name="Marialigeti K."/>
            <person name="Mathe I."/>
            <person name="Koncz M."/>
            <person name="Schumann P."/>
            <person name="Toth E."/>
        </authorList>
    </citation>
    <scope>NUCLEOTIDE SEQUENCE [LARGE SCALE GENOMIC DNA]</scope>
    <source>
        <strain evidence="2 3">SA-279</strain>
    </source>
</reference>
<dbReference type="GO" id="GO:1902670">
    <property type="term" value="F:carbon dioxide binding"/>
    <property type="evidence" value="ECO:0007669"/>
    <property type="project" value="TreeGrafter"/>
</dbReference>
<dbReference type="OrthoDB" id="9806017at2"/>
<protein>
    <submittedName>
        <fullName evidence="2">HypC/HybG/HupF family hydrogenase formation chaperone</fullName>
    </submittedName>
</protein>
<dbReference type="GO" id="GO:0051604">
    <property type="term" value="P:protein maturation"/>
    <property type="evidence" value="ECO:0007669"/>
    <property type="project" value="TreeGrafter"/>
</dbReference>
<accession>A0A4Q9VVZ7</accession>
<dbReference type="PANTHER" id="PTHR35177:SF2">
    <property type="entry name" value="HYDROGENASE MATURATION FACTOR HYBG"/>
    <property type="match status" value="1"/>
</dbReference>
<dbReference type="EMBL" id="SJFN01000005">
    <property type="protein sequence ID" value="TBW40030.1"/>
    <property type="molecule type" value="Genomic_DNA"/>
</dbReference>
<evidence type="ECO:0000313" key="3">
    <source>
        <dbReference type="Proteomes" id="UP000292781"/>
    </source>
</evidence>
<dbReference type="Gene3D" id="2.30.30.140">
    <property type="match status" value="1"/>
</dbReference>
<proteinExistence type="inferred from homology"/>
<dbReference type="Pfam" id="PF01455">
    <property type="entry name" value="HupF_HypC"/>
    <property type="match status" value="1"/>
</dbReference>
<dbReference type="InterPro" id="IPR001109">
    <property type="entry name" value="Hydrogenase_HupF/HypC"/>
</dbReference>
<evidence type="ECO:0000313" key="2">
    <source>
        <dbReference type="EMBL" id="TBW40030.1"/>
    </source>
</evidence>
<evidence type="ECO:0000256" key="1">
    <source>
        <dbReference type="ARBA" id="ARBA00006018"/>
    </source>
</evidence>
<dbReference type="Proteomes" id="UP000292781">
    <property type="component" value="Unassembled WGS sequence"/>
</dbReference>
<name>A0A4Q9VVZ7_9HYPH</name>
<sequence>MCLGIPMVVEEGDDMSASCRRRDEVRRVSTMLIGAQPPGTRVLVHIDTAVRVLEAEEADRIDDALDGLAAALDGRAFDHLFADLVDREPELPEFLRGQVP</sequence>
<dbReference type="AlphaFoldDB" id="A0A4Q9VVZ7"/>
<dbReference type="GO" id="GO:0005506">
    <property type="term" value="F:iron ion binding"/>
    <property type="evidence" value="ECO:0007669"/>
    <property type="project" value="TreeGrafter"/>
</dbReference>
<keyword evidence="3" id="KW-1185">Reference proteome</keyword>
<dbReference type="RefSeq" id="WP_131306838.1">
    <property type="nucleotide sequence ID" value="NZ_SJFN01000005.1"/>
</dbReference>
<dbReference type="PRINTS" id="PR00445">
    <property type="entry name" value="HUPFHYPC"/>
</dbReference>